<keyword evidence="4" id="KW-1185">Reference proteome</keyword>
<dbReference type="InterPro" id="IPR006076">
    <property type="entry name" value="FAD-dep_OxRdtase"/>
</dbReference>
<dbReference type="Proteomes" id="UP000803884">
    <property type="component" value="Unassembled WGS sequence"/>
</dbReference>
<feature type="domain" description="FAD dependent oxidoreductase" evidence="2">
    <location>
        <begin position="49"/>
        <end position="428"/>
    </location>
</feature>
<reference evidence="3 4" key="1">
    <citation type="journal article" date="2020" name="Microbiol. Resour. Announc.">
        <title>Draft Genome Sequence of a Cladosporium Species Isolated from the Mesophotic Ascidian Didemnum maculosum.</title>
        <authorList>
            <person name="Gioti A."/>
            <person name="Siaperas R."/>
            <person name="Nikolaivits E."/>
            <person name="Le Goff G."/>
            <person name="Ouazzani J."/>
            <person name="Kotoulas G."/>
            <person name="Topakas E."/>
        </authorList>
    </citation>
    <scope>NUCLEOTIDE SEQUENCE [LARGE SCALE GENOMIC DNA]</scope>
    <source>
        <strain evidence="3 4">TM138-S3</strain>
    </source>
</reference>
<feature type="compositionally biased region" description="Polar residues" evidence="1">
    <location>
        <begin position="13"/>
        <end position="27"/>
    </location>
</feature>
<sequence length="481" mass="51346">MARTIPDLPKLGQPTSLPTEKSSNSFWHSEPSPLLLGHRSTRELPATADVVIIGSGITGASIAHHLLNNNDGSADRPLDVVMLEAREACWGATGRNGGHCQPIFFEYPHDPEIGHFELSNYNTLKSLIETSSIDCEWNAQPGVRGIYSASKLAQARDNIAIVQRTKPELGNLMTLVTDKPTLTKYHHPHALGAVITSLAARLWPYKLVAHILSTLLTAPSKPLNLQTLTPALSISSDPSSPHTHTVHTPRGPIATKTIALATNAYTSHLLPAFADLIVPVRGQMSALAPPPSLSGPSARLHTSMGFEGDGLDDYLIQRPEARGGHLMFGGGRNLGESMGVTDDGVVEAKTARYLRRTLLDACGLPEGRDAGAELAAVAEWTGIMGFSRDEVPWVGPVPGDGGRGVFVAAGFTGHGMPNTWLSGKAVASMVRAGLRGEDGVEVARRETGLPGAYLVTEQRVERALKGESVEIRDEKEKGRGE</sequence>
<dbReference type="GeneID" id="96009644"/>
<feature type="region of interest" description="Disordered" evidence="1">
    <location>
        <begin position="1"/>
        <end position="28"/>
    </location>
</feature>
<comment type="caution">
    <text evidence="3">The sequence shown here is derived from an EMBL/GenBank/DDBJ whole genome shotgun (WGS) entry which is preliminary data.</text>
</comment>
<evidence type="ECO:0000313" key="3">
    <source>
        <dbReference type="EMBL" id="KAL1582990.1"/>
    </source>
</evidence>
<dbReference type="RefSeq" id="XP_069226097.1">
    <property type="nucleotide sequence ID" value="XM_069376806.1"/>
</dbReference>
<dbReference type="PANTHER" id="PTHR13847">
    <property type="entry name" value="SARCOSINE DEHYDROGENASE-RELATED"/>
    <property type="match status" value="1"/>
</dbReference>
<evidence type="ECO:0000313" key="4">
    <source>
        <dbReference type="Proteomes" id="UP000803884"/>
    </source>
</evidence>
<dbReference type="EMBL" id="JAAQHG020000041">
    <property type="protein sequence ID" value="KAL1582990.1"/>
    <property type="molecule type" value="Genomic_DNA"/>
</dbReference>
<dbReference type="Gene3D" id="3.50.50.60">
    <property type="entry name" value="FAD/NAD(P)-binding domain"/>
    <property type="match status" value="1"/>
</dbReference>
<dbReference type="Pfam" id="PF01266">
    <property type="entry name" value="DAO"/>
    <property type="match status" value="1"/>
</dbReference>
<dbReference type="InterPro" id="IPR036188">
    <property type="entry name" value="FAD/NAD-bd_sf"/>
</dbReference>
<dbReference type="GO" id="GO:0005737">
    <property type="term" value="C:cytoplasm"/>
    <property type="evidence" value="ECO:0007669"/>
    <property type="project" value="TreeGrafter"/>
</dbReference>
<accession>A0AB34KDC9</accession>
<evidence type="ECO:0000256" key="1">
    <source>
        <dbReference type="SAM" id="MobiDB-lite"/>
    </source>
</evidence>
<evidence type="ECO:0000259" key="2">
    <source>
        <dbReference type="Pfam" id="PF01266"/>
    </source>
</evidence>
<organism evidence="3 4">
    <name type="scientific">Cladosporium halotolerans</name>
    <dbReference type="NCBI Taxonomy" id="1052096"/>
    <lineage>
        <taxon>Eukaryota</taxon>
        <taxon>Fungi</taxon>
        <taxon>Dikarya</taxon>
        <taxon>Ascomycota</taxon>
        <taxon>Pezizomycotina</taxon>
        <taxon>Dothideomycetes</taxon>
        <taxon>Dothideomycetidae</taxon>
        <taxon>Cladosporiales</taxon>
        <taxon>Cladosporiaceae</taxon>
        <taxon>Cladosporium</taxon>
    </lineage>
</organism>
<proteinExistence type="predicted"/>
<dbReference type="PANTHER" id="PTHR13847:SF129">
    <property type="entry name" value="FAD DEPENDENT OXIDOREDUCTASE"/>
    <property type="match status" value="1"/>
</dbReference>
<dbReference type="SUPFAM" id="SSF51905">
    <property type="entry name" value="FAD/NAD(P)-binding domain"/>
    <property type="match status" value="1"/>
</dbReference>
<gene>
    <name evidence="3" type="ORF">WHR41_08202</name>
</gene>
<protein>
    <recommendedName>
        <fullName evidence="2">FAD dependent oxidoreductase domain-containing protein</fullName>
    </recommendedName>
</protein>
<dbReference type="AlphaFoldDB" id="A0AB34KDC9"/>
<dbReference type="Gene3D" id="3.30.9.10">
    <property type="entry name" value="D-Amino Acid Oxidase, subunit A, domain 2"/>
    <property type="match status" value="1"/>
</dbReference>
<name>A0AB34KDC9_9PEZI</name>